<feature type="domain" description="SRCR" evidence="6">
    <location>
        <begin position="353"/>
        <end position="453"/>
    </location>
</feature>
<feature type="compositionally biased region" description="Polar residues" evidence="5">
    <location>
        <begin position="266"/>
        <end position="275"/>
    </location>
</feature>
<feature type="disulfide bond" evidence="4">
    <location>
        <begin position="729"/>
        <end position="739"/>
    </location>
</feature>
<proteinExistence type="predicted"/>
<reference evidence="7" key="1">
    <citation type="submission" date="2020-10" db="EMBL/GenBank/DDBJ databases">
        <title>Feather gene expression reveals the developmental basis of iridescence in African starlings.</title>
        <authorList>
            <person name="Rubenstein D.R."/>
        </authorList>
    </citation>
    <scope>NUCLEOTIDE SEQUENCE</scope>
    <source>
        <strain evidence="7">SS15</strain>
        <tissue evidence="7">Liver</tissue>
    </source>
</reference>
<feature type="compositionally biased region" description="Polar residues" evidence="5">
    <location>
        <begin position="240"/>
        <end position="253"/>
    </location>
</feature>
<accession>A0A835NWF3</accession>
<feature type="disulfide bond" evidence="4">
    <location>
        <begin position="568"/>
        <end position="578"/>
    </location>
</feature>
<feature type="region of interest" description="Disordered" evidence="5">
    <location>
        <begin position="240"/>
        <end position="290"/>
    </location>
</feature>
<dbReference type="AlphaFoldDB" id="A0A835NWF3"/>
<dbReference type="PANTHER" id="PTHR19331:SF439">
    <property type="entry name" value="SCAVENGER RECEPTOR CYSTEINE-RICH DOMAIN-CONTAINING GROUP B PROTEIN"/>
    <property type="match status" value="1"/>
</dbReference>
<sequence>WGRAQRGESPGLELGVWEILELLRDQLQSSGSVPLSASGPVFLCPCVPASPCPPGVCSCVPISLCPCIPLSLYWSLLRELSVPFLPEIRLTNGPSRCQGRVEMFYNGSWGTVCDDDWDIVDANVVCRQLGCGHAITLPAAMTFGQGSGPIFLDNVDCKGWEAALSECWSHGWGIHNCYHYEDVAVVCNGNEVGLLGGKESRGFLWSTKDLGAAEALVEPKSHISELGSLTWVSQTSSASFFHPSPQSRVLTHASQRRTDHQDPHSLASQPSSPEVQTPRPHHCAGHGHTLSQRFPKLPNPVALKLCPFLALSHSFPLPSRAQQDLGTVAWLCHVQGHHILLTSCCHPPGDGSIRLVSGPDTCQGRVEIFYRGNWGTVCDDDWGLSDASVVCKQLGCGQALDYKSNAYFGYGTGRILLDNVNCDGSEPFLSACYSLGWGIHNCGHHEDAGVICTEGCTQVPRGYPRNRGLTPRPWRVSRGHRTPCGALVPPASWHAGGGLRLANGNGSCRGRVEVRHLGTWGTVCDDDWDFPDAQVVCRQLGCGSALAATVLGSFGYGSGPVLLDNVGCGGGEASLADCFHLGWGQHNCGHHEDAGVICRGESGVCRSPVKPSSVGNSGSAHPPAPGCAEAVGELRAGRESGTQCWGGQGLPHPIPSAGSLRLVNGSHRCEGRVEMFYLSQWGTVCDDAWDLRDAKVVCRQLGCGHALAAWGEAHYGRGTGYIFLDNLKCKGHEPSLLRCSHIRWDVHNCDHSEDAGAVCDIL</sequence>
<gene>
    <name evidence="8" type="ORF">IHE44_0007544</name>
    <name evidence="7" type="ORF">IHE44_006376</name>
</gene>
<evidence type="ECO:0000256" key="2">
    <source>
        <dbReference type="ARBA" id="ARBA00022737"/>
    </source>
</evidence>
<evidence type="ECO:0000313" key="7">
    <source>
        <dbReference type="EMBL" id="KAG0124628.1"/>
    </source>
</evidence>
<feature type="disulfide bond" evidence="4">
    <location>
        <begin position="698"/>
        <end position="759"/>
    </location>
</feature>
<dbReference type="PRINTS" id="PR00258">
    <property type="entry name" value="SPERACTRCPTR"/>
</dbReference>
<keyword evidence="2" id="KW-0677">Repeat</keyword>
<feature type="non-terminal residue" evidence="7">
    <location>
        <position position="762"/>
    </location>
</feature>
<dbReference type="Gene3D" id="3.10.250.10">
    <property type="entry name" value="SRCR-like domain"/>
    <property type="match status" value="4"/>
</dbReference>
<feature type="disulfide bond" evidence="4">
    <location>
        <begin position="422"/>
        <end position="432"/>
    </location>
</feature>
<evidence type="ECO:0000313" key="9">
    <source>
        <dbReference type="Proteomes" id="UP000618051"/>
    </source>
</evidence>
<dbReference type="InterPro" id="IPR036772">
    <property type="entry name" value="SRCR-like_dom_sf"/>
</dbReference>
<dbReference type="SUPFAM" id="SSF56487">
    <property type="entry name" value="SRCR-like"/>
    <property type="match status" value="4"/>
</dbReference>
<evidence type="ECO:0000259" key="6">
    <source>
        <dbReference type="PROSITE" id="PS50287"/>
    </source>
</evidence>
<evidence type="ECO:0000313" key="8">
    <source>
        <dbReference type="EMBL" id="KAI1231903.1"/>
    </source>
</evidence>
<dbReference type="SMART" id="SM00202">
    <property type="entry name" value="SR"/>
    <property type="match status" value="4"/>
</dbReference>
<feature type="disulfide bond" evidence="4">
    <location>
        <begin position="524"/>
        <end position="588"/>
    </location>
</feature>
<keyword evidence="9" id="KW-1185">Reference proteome</keyword>
<feature type="disulfide bond" evidence="4">
    <location>
        <begin position="391"/>
        <end position="452"/>
    </location>
</feature>
<reference evidence="8" key="3">
    <citation type="submission" date="2022-01" db="EMBL/GenBank/DDBJ databases">
        <authorList>
            <person name="Rubenstein D.R."/>
        </authorList>
    </citation>
    <scope>NUCLEOTIDE SEQUENCE</scope>
    <source>
        <strain evidence="8">SS15</strain>
        <tissue evidence="8">Liver</tissue>
    </source>
</reference>
<dbReference type="PROSITE" id="PS50287">
    <property type="entry name" value="SRCR_2"/>
    <property type="match status" value="4"/>
</dbReference>
<dbReference type="Pfam" id="PF00530">
    <property type="entry name" value="SRCR"/>
    <property type="match status" value="4"/>
</dbReference>
<dbReference type="FunFam" id="3.10.250.10:FF:000001">
    <property type="entry name" value="Lysyl oxidase 4 isoform X1"/>
    <property type="match status" value="4"/>
</dbReference>
<feature type="domain" description="SRCR" evidence="6">
    <location>
        <begin position="88"/>
        <end position="188"/>
    </location>
</feature>
<feature type="disulfide bond" evidence="4">
    <location>
        <begin position="113"/>
        <end position="177"/>
    </location>
</feature>
<feature type="domain" description="SRCR" evidence="6">
    <location>
        <begin position="499"/>
        <end position="599"/>
    </location>
</feature>
<feature type="domain" description="SRCR" evidence="6">
    <location>
        <begin position="660"/>
        <end position="760"/>
    </location>
</feature>
<feature type="disulfide bond" evidence="4">
    <location>
        <begin position="378"/>
        <end position="442"/>
    </location>
</feature>
<feature type="disulfide bond" evidence="4">
    <location>
        <begin position="157"/>
        <end position="167"/>
    </location>
</feature>
<dbReference type="InterPro" id="IPR001190">
    <property type="entry name" value="SRCR"/>
</dbReference>
<evidence type="ECO:0000256" key="5">
    <source>
        <dbReference type="SAM" id="MobiDB-lite"/>
    </source>
</evidence>
<evidence type="ECO:0000256" key="3">
    <source>
        <dbReference type="ARBA" id="ARBA00023157"/>
    </source>
</evidence>
<organism evidence="7">
    <name type="scientific">Lamprotornis superbus</name>
    <dbReference type="NCBI Taxonomy" id="245042"/>
    <lineage>
        <taxon>Eukaryota</taxon>
        <taxon>Metazoa</taxon>
        <taxon>Chordata</taxon>
        <taxon>Craniata</taxon>
        <taxon>Vertebrata</taxon>
        <taxon>Euteleostomi</taxon>
        <taxon>Archelosauria</taxon>
        <taxon>Archosauria</taxon>
        <taxon>Dinosauria</taxon>
        <taxon>Saurischia</taxon>
        <taxon>Theropoda</taxon>
        <taxon>Coelurosauria</taxon>
        <taxon>Aves</taxon>
        <taxon>Neognathae</taxon>
        <taxon>Neoaves</taxon>
        <taxon>Telluraves</taxon>
        <taxon>Australaves</taxon>
        <taxon>Passeriformes</taxon>
        <taxon>Sturnidae</taxon>
        <taxon>Lamprotornis</taxon>
    </lineage>
</organism>
<dbReference type="EMBL" id="JADDUC010000024">
    <property type="protein sequence ID" value="KAG0124628.1"/>
    <property type="molecule type" value="Genomic_DNA"/>
</dbReference>
<keyword evidence="3 4" id="KW-1015">Disulfide bond</keyword>
<name>A0A835NWF3_9PASS</name>
<evidence type="ECO:0000256" key="1">
    <source>
        <dbReference type="ARBA" id="ARBA00022729"/>
    </source>
</evidence>
<reference evidence="8 9" key="2">
    <citation type="journal article" date="2021" name="J. Hered.">
        <title>Feather Gene Expression Elucidates the Developmental Basis of Plumage Iridescence in African Starlings.</title>
        <authorList>
            <person name="Rubenstein D.R."/>
            <person name="Corvelo A."/>
            <person name="MacManes M.D."/>
            <person name="Maia R."/>
            <person name="Narzisi G."/>
            <person name="Rousaki A."/>
            <person name="Vandenabeele P."/>
            <person name="Shawkey M.D."/>
            <person name="Solomon J."/>
        </authorList>
    </citation>
    <scope>NUCLEOTIDE SEQUENCE [LARGE SCALE GENOMIC DNA]</scope>
    <source>
        <strain evidence="8">SS15</strain>
    </source>
</reference>
<feature type="disulfide bond" evidence="4">
    <location>
        <begin position="685"/>
        <end position="749"/>
    </location>
</feature>
<keyword evidence="1" id="KW-0732">Signal</keyword>
<dbReference type="PANTHER" id="PTHR19331">
    <property type="entry name" value="SCAVENGER RECEPTOR DOMAIN-CONTAINING"/>
    <property type="match status" value="1"/>
</dbReference>
<dbReference type="GO" id="GO:0016020">
    <property type="term" value="C:membrane"/>
    <property type="evidence" value="ECO:0007669"/>
    <property type="project" value="InterPro"/>
</dbReference>
<dbReference type="EMBL" id="JADDUC020000024">
    <property type="protein sequence ID" value="KAI1231903.1"/>
    <property type="molecule type" value="Genomic_DNA"/>
</dbReference>
<feature type="disulfide bond" evidence="4">
    <location>
        <begin position="126"/>
        <end position="187"/>
    </location>
</feature>
<feature type="disulfide bond" evidence="4">
    <location>
        <begin position="537"/>
        <end position="598"/>
    </location>
</feature>
<protein>
    <recommendedName>
        <fullName evidence="6">SRCR domain-containing protein</fullName>
    </recommendedName>
</protein>
<dbReference type="PROSITE" id="PS00420">
    <property type="entry name" value="SRCR_1"/>
    <property type="match status" value="4"/>
</dbReference>
<dbReference type="Proteomes" id="UP000618051">
    <property type="component" value="Unassembled WGS sequence"/>
</dbReference>
<comment type="caution">
    <text evidence="7">The sequence shown here is derived from an EMBL/GenBank/DDBJ whole genome shotgun (WGS) entry which is preliminary data.</text>
</comment>
<dbReference type="OrthoDB" id="536948at2759"/>
<evidence type="ECO:0000256" key="4">
    <source>
        <dbReference type="PROSITE-ProRule" id="PRU00196"/>
    </source>
</evidence>